<accession>A0A1D1YFG1</accession>
<feature type="transmembrane region" description="Helical" evidence="1">
    <location>
        <begin position="194"/>
        <end position="213"/>
    </location>
</feature>
<keyword evidence="1" id="KW-0472">Membrane</keyword>
<name>A0A1D1YFG1_9ARAE</name>
<dbReference type="InterPro" id="IPR016971">
    <property type="entry name" value="UCP031277"/>
</dbReference>
<gene>
    <name evidence="2" type="primary">Tmem204_1</name>
    <name evidence="2" type="ORF">g.32522</name>
</gene>
<organism evidence="2">
    <name type="scientific">Anthurium amnicola</name>
    <dbReference type="NCBI Taxonomy" id="1678845"/>
    <lineage>
        <taxon>Eukaryota</taxon>
        <taxon>Viridiplantae</taxon>
        <taxon>Streptophyta</taxon>
        <taxon>Embryophyta</taxon>
        <taxon>Tracheophyta</taxon>
        <taxon>Spermatophyta</taxon>
        <taxon>Magnoliopsida</taxon>
        <taxon>Liliopsida</taxon>
        <taxon>Araceae</taxon>
        <taxon>Pothoideae</taxon>
        <taxon>Potheae</taxon>
        <taxon>Anthurium</taxon>
    </lineage>
</organism>
<feature type="transmembrane region" description="Helical" evidence="1">
    <location>
        <begin position="233"/>
        <end position="256"/>
    </location>
</feature>
<feature type="transmembrane region" description="Helical" evidence="1">
    <location>
        <begin position="98"/>
        <end position="119"/>
    </location>
</feature>
<dbReference type="EMBL" id="GDJX01014564">
    <property type="protein sequence ID" value="JAT53372.1"/>
    <property type="molecule type" value="Transcribed_RNA"/>
</dbReference>
<proteinExistence type="predicted"/>
<feature type="transmembrane region" description="Helical" evidence="1">
    <location>
        <begin position="56"/>
        <end position="78"/>
    </location>
</feature>
<dbReference type="PANTHER" id="PTHR34116:SF2">
    <property type="entry name" value="THH1_TOM1_TOM3 DOMAIN-CONTAINING PROTEIN"/>
    <property type="match status" value="1"/>
</dbReference>
<keyword evidence="1" id="KW-1133">Transmembrane helix</keyword>
<evidence type="ECO:0000256" key="1">
    <source>
        <dbReference type="SAM" id="Phobius"/>
    </source>
</evidence>
<keyword evidence="1 2" id="KW-0812">Transmembrane</keyword>
<dbReference type="PANTHER" id="PTHR34116">
    <property type="entry name" value="PLASMINOGEN ACTIVATOR INHIBITOR"/>
    <property type="match status" value="1"/>
</dbReference>
<feature type="transmembrane region" description="Helical" evidence="1">
    <location>
        <begin position="140"/>
        <end position="159"/>
    </location>
</feature>
<dbReference type="AlphaFoldDB" id="A0A1D1YFG1"/>
<dbReference type="PIRSF" id="PIRSF031277">
    <property type="entry name" value="UCP031277"/>
    <property type="match status" value="1"/>
</dbReference>
<sequence>MPLTRLTADAFGVVTIALVSVFIILGLFCISYMVYFRHLIRKHGLLQLGYFHGPCLTRIALILVATWWCIGEIVRLRLLKGRGRLFSNLTWQKNVCKYYILSNIGFAEPCLFLILVFLLRASLHKRESGTLSRHWNGKTVRCVLLICLPMFILQLGLIFCGPKFLDKERNHGIKLASYFWNTSYLAEDSSICTYPLLSTAILGLCDVVLIGYVSYYGVRMVSSAINKVLRRRVCILIFSVIFFIPLRVILLGLTVLPSPVSLAFEALVFLAFLVLLLCTMVGVYLLVYYPVADSSALRCLVHLDFEEVPFDDYYCDGTSLTANQSQIETSRNSDASTKRGSISFRTLIKDESPAADASDDVGQFSPAALHIVSPSG</sequence>
<evidence type="ECO:0000313" key="2">
    <source>
        <dbReference type="EMBL" id="JAT53372.1"/>
    </source>
</evidence>
<feature type="transmembrane region" description="Helical" evidence="1">
    <location>
        <begin position="12"/>
        <end position="35"/>
    </location>
</feature>
<protein>
    <submittedName>
        <fullName evidence="2">Transmembrane protein 204</fullName>
    </submittedName>
</protein>
<feature type="transmembrane region" description="Helical" evidence="1">
    <location>
        <begin position="262"/>
        <end position="288"/>
    </location>
</feature>
<reference evidence="2" key="1">
    <citation type="submission" date="2015-07" db="EMBL/GenBank/DDBJ databases">
        <title>Transcriptome Assembly of Anthurium amnicola.</title>
        <authorList>
            <person name="Suzuki J."/>
        </authorList>
    </citation>
    <scope>NUCLEOTIDE SEQUENCE</scope>
</reference>